<dbReference type="Gene3D" id="3.40.50.150">
    <property type="entry name" value="Vaccinia Virus protein VP39"/>
    <property type="match status" value="1"/>
</dbReference>
<evidence type="ECO:0000313" key="5">
    <source>
        <dbReference type="Proteomes" id="UP000472270"/>
    </source>
</evidence>
<keyword evidence="2" id="KW-0949">S-adenosyl-L-methionine</keyword>
<dbReference type="AlphaFoldDB" id="A0A673LV34"/>
<feature type="region of interest" description="Disordered" evidence="3">
    <location>
        <begin position="300"/>
        <end position="365"/>
    </location>
</feature>
<evidence type="ECO:0000313" key="4">
    <source>
        <dbReference type="Ensembl" id="ENSSRHP00000082167.1"/>
    </source>
</evidence>
<keyword evidence="5" id="KW-1185">Reference proteome</keyword>
<reference evidence="4" key="1">
    <citation type="submission" date="2025-08" db="UniProtKB">
        <authorList>
            <consortium name="Ensembl"/>
        </authorList>
    </citation>
    <scope>IDENTIFICATION</scope>
</reference>
<name>A0A673LV34_9TELE</name>
<sequence length="365" mass="41290">MSLFLHQVWRNVALHQCLSNGFSAVNGCRQNESPSNPQEQQRFKASWEPSVLSTIGKEIHYFAGHEISIWESLDSFGSVIWPAALALCRYLESNQAMVDLVDKAVLEIGAGTGLISIVASLLGAWVTATDQPEVLGNLRCNLSRNTRGRCRYTPQVAELSWGYELDKTFPHSVYKYDYILAADVVYHHDFLAELLVTMRYFCQPGTTLIWANKTRFDSDLVFVENFKKTFNTTLLADNGDVKIYSATTREESGLETSDETKGDARKGVDEDETVNKKTKKEMNEGTIKWTEQKFVGQVQEHEKKDVQFREEQATGYVDVENQEDGNLNNIKEDDDNTNLETEPEDSEDEDNDGCCEMDSEQKSGQ</sequence>
<proteinExistence type="predicted"/>
<dbReference type="SUPFAM" id="SSF53335">
    <property type="entry name" value="S-adenosyl-L-methionine-dependent methyltransferases"/>
    <property type="match status" value="1"/>
</dbReference>
<keyword evidence="1" id="KW-0808">Transferase</keyword>
<feature type="region of interest" description="Disordered" evidence="3">
    <location>
        <begin position="249"/>
        <end position="280"/>
    </location>
</feature>
<dbReference type="Pfam" id="PF10294">
    <property type="entry name" value="Methyltransf_16"/>
    <property type="match status" value="1"/>
</dbReference>
<dbReference type="GO" id="GO:0032259">
    <property type="term" value="P:methylation"/>
    <property type="evidence" value="ECO:0007669"/>
    <property type="project" value="UniProtKB-KW"/>
</dbReference>
<dbReference type="Proteomes" id="UP000472270">
    <property type="component" value="Unassembled WGS sequence"/>
</dbReference>
<evidence type="ECO:0000256" key="1">
    <source>
        <dbReference type="ARBA" id="ARBA00022603"/>
    </source>
</evidence>
<feature type="compositionally biased region" description="Basic and acidic residues" evidence="3">
    <location>
        <begin position="249"/>
        <end position="268"/>
    </location>
</feature>
<dbReference type="InterPro" id="IPR019410">
    <property type="entry name" value="Methyltransf_16"/>
</dbReference>
<dbReference type="PANTHER" id="PTHR14614:SF13">
    <property type="entry name" value="PROTEIN-LYSINE METHYLTRANSFERASE METTL21C"/>
    <property type="match status" value="1"/>
</dbReference>
<feature type="compositionally biased region" description="Acidic residues" evidence="3">
    <location>
        <begin position="332"/>
        <end position="358"/>
    </location>
</feature>
<protein>
    <submittedName>
        <fullName evidence="4">Si:ch73-244f7.3</fullName>
    </submittedName>
</protein>
<accession>A0A673LV34</accession>
<feature type="compositionally biased region" description="Basic and acidic residues" evidence="3">
    <location>
        <begin position="300"/>
        <end position="312"/>
    </location>
</feature>
<dbReference type="PANTHER" id="PTHR14614">
    <property type="entry name" value="HEPATOCELLULAR CARCINOMA-ASSOCIATED ANTIGEN"/>
    <property type="match status" value="1"/>
</dbReference>
<organism evidence="4 5">
    <name type="scientific">Sinocyclocheilus rhinocerous</name>
    <dbReference type="NCBI Taxonomy" id="307959"/>
    <lineage>
        <taxon>Eukaryota</taxon>
        <taxon>Metazoa</taxon>
        <taxon>Chordata</taxon>
        <taxon>Craniata</taxon>
        <taxon>Vertebrata</taxon>
        <taxon>Euteleostomi</taxon>
        <taxon>Actinopterygii</taxon>
        <taxon>Neopterygii</taxon>
        <taxon>Teleostei</taxon>
        <taxon>Ostariophysi</taxon>
        <taxon>Cypriniformes</taxon>
        <taxon>Cyprinidae</taxon>
        <taxon>Cyprininae</taxon>
        <taxon>Sinocyclocheilus</taxon>
    </lineage>
</organism>
<dbReference type="GO" id="GO:0008168">
    <property type="term" value="F:methyltransferase activity"/>
    <property type="evidence" value="ECO:0007669"/>
    <property type="project" value="UniProtKB-KW"/>
</dbReference>
<dbReference type="InterPro" id="IPR029063">
    <property type="entry name" value="SAM-dependent_MTases_sf"/>
</dbReference>
<evidence type="ECO:0000256" key="2">
    <source>
        <dbReference type="ARBA" id="ARBA00022691"/>
    </source>
</evidence>
<evidence type="ECO:0000256" key="3">
    <source>
        <dbReference type="SAM" id="MobiDB-lite"/>
    </source>
</evidence>
<keyword evidence="1" id="KW-0489">Methyltransferase</keyword>
<reference evidence="4" key="2">
    <citation type="submission" date="2025-09" db="UniProtKB">
        <authorList>
            <consortium name="Ensembl"/>
        </authorList>
    </citation>
    <scope>IDENTIFICATION</scope>
</reference>
<dbReference type="Ensembl" id="ENSSRHT00000084390.1">
    <property type="protein sequence ID" value="ENSSRHP00000082167.1"/>
    <property type="gene ID" value="ENSSRHG00000040691.1"/>
</dbReference>